<evidence type="ECO:0000256" key="9">
    <source>
        <dbReference type="RuleBase" id="RU003945"/>
    </source>
</evidence>
<dbReference type="CDD" id="cd20070">
    <property type="entry name" value="5TM_YidC_Alb3"/>
    <property type="match status" value="1"/>
</dbReference>
<keyword evidence="13" id="KW-1185">Reference proteome</keyword>
<evidence type="ECO:0000256" key="3">
    <source>
        <dbReference type="ARBA" id="ARBA00022475"/>
    </source>
</evidence>
<evidence type="ECO:0000256" key="6">
    <source>
        <dbReference type="ARBA" id="ARBA00022989"/>
    </source>
</evidence>
<dbReference type="InterPro" id="IPR001708">
    <property type="entry name" value="YidC/ALB3/OXA1/COX18"/>
</dbReference>
<keyword evidence="7 10" id="KW-0472">Membrane</keyword>
<dbReference type="PANTHER" id="PTHR12428">
    <property type="entry name" value="OXA1"/>
    <property type="match status" value="1"/>
</dbReference>
<feature type="transmembrane region" description="Helical" evidence="10">
    <location>
        <begin position="95"/>
        <end position="120"/>
    </location>
</feature>
<dbReference type="InterPro" id="IPR028055">
    <property type="entry name" value="YidC/Oxa/ALB_C"/>
</dbReference>
<evidence type="ECO:0000256" key="7">
    <source>
        <dbReference type="ARBA" id="ARBA00023136"/>
    </source>
</evidence>
<organism evidence="12 13">
    <name type="scientific">Coprococcus hominis</name>
    <name type="common">ex Liu et al. 2022</name>
    <dbReference type="NCBI Taxonomy" id="2763039"/>
    <lineage>
        <taxon>Bacteria</taxon>
        <taxon>Bacillati</taxon>
        <taxon>Bacillota</taxon>
        <taxon>Clostridia</taxon>
        <taxon>Lachnospirales</taxon>
        <taxon>Lachnospiraceae</taxon>
        <taxon>Coprococcus</taxon>
    </lineage>
</organism>
<reference evidence="12 13" key="1">
    <citation type="submission" date="2020-08" db="EMBL/GenBank/DDBJ databases">
        <title>Genome public.</title>
        <authorList>
            <person name="Liu C."/>
            <person name="Sun Q."/>
        </authorList>
    </citation>
    <scope>NUCLEOTIDE SEQUENCE [LARGE SCALE GENOMIC DNA]</scope>
    <source>
        <strain evidence="12 13">NSJ-10</strain>
    </source>
</reference>
<feature type="domain" description="Membrane insertase YidC/Oxa/ALB C-terminal" evidence="11">
    <location>
        <begin position="26"/>
        <end position="270"/>
    </location>
</feature>
<gene>
    <name evidence="12" type="primary">yidC</name>
    <name evidence="12" type="ORF">H8S09_07675</name>
</gene>
<evidence type="ECO:0000256" key="5">
    <source>
        <dbReference type="ARBA" id="ARBA00022927"/>
    </source>
</evidence>
<dbReference type="GO" id="GO:0051205">
    <property type="term" value="P:protein insertion into membrane"/>
    <property type="evidence" value="ECO:0007669"/>
    <property type="project" value="TreeGrafter"/>
</dbReference>
<evidence type="ECO:0000256" key="10">
    <source>
        <dbReference type="SAM" id="Phobius"/>
    </source>
</evidence>
<evidence type="ECO:0000259" key="11">
    <source>
        <dbReference type="Pfam" id="PF02096"/>
    </source>
</evidence>
<keyword evidence="2" id="KW-0813">Transport</keyword>
<keyword evidence="5" id="KW-0653">Protein transport</keyword>
<feature type="transmembrane region" description="Helical" evidence="10">
    <location>
        <begin position="234"/>
        <end position="257"/>
    </location>
</feature>
<dbReference type="EMBL" id="JACOOX010000004">
    <property type="protein sequence ID" value="MBC5662768.1"/>
    <property type="molecule type" value="Genomic_DNA"/>
</dbReference>
<feature type="transmembrane region" description="Helical" evidence="10">
    <location>
        <begin position="26"/>
        <end position="48"/>
    </location>
</feature>
<dbReference type="InterPro" id="IPR007554">
    <property type="entry name" value="Glycerophosphate_synth"/>
</dbReference>
<keyword evidence="3" id="KW-1003">Cell membrane</keyword>
<dbReference type="PANTHER" id="PTHR12428:SF65">
    <property type="entry name" value="CYTOCHROME C OXIDASE ASSEMBLY PROTEIN COX18, MITOCHONDRIAL"/>
    <property type="match status" value="1"/>
</dbReference>
<keyword evidence="8" id="KW-0143">Chaperone</keyword>
<sequence>MNQIINYVSDFFGIIMRWCYVFVNNYGLSIIVFTIFTKFVLFPISLITQKNSIKMAQMRPELDALKVKYVDDKDRYADAQLELYKKMQYHPLLDMIPLLIQILIVLGLVGVMYCPLSYILRIQDPDIAMLQKWFEGLGWTLQDNSYQLTMIHEIQNGISGVPENLMGLIEKISDFDMNFIGFNLSEKPQLSLHNKLVLIPVLSGVSAWLMCVVQNKINVLQLYAGKWNKIGMTVFMIAFSTYFAFLVPAGVGVYWIFGNLFAIPSMYLVNIVMPPEKYIDMDYIRILNETAEEKEKIRKKYGRTEKQDYHRFEKTEKRIVFYAEGRGFYKYYQPIIEYLAERSDYKMDYVTSDPEDPILKQEQSAVRAYYIAQDKYLIPLFMKLDCDICLMTMPDLEKYHIKRSKVRSDIEYIYVAHGMGSNALTLRKGALDYYDTVFCVGIDSVREIQQMEALYVTQPKTLVETGYALLDQMIEQYQIENRKENEKKKILIAPSWQPENIIDLCIEQILDKYKNTPYEVIVRPHPQQVRHQMERFVEMQERYAKDDNITIQTDFSSNSTVMDADLLITDWSDISFEYAFTTLKPVLFIDTPMKIMNPEYDKIEQKPINVTLRNVIGKAISVNDIDNILEISTDMLKQKDMYRKQIADAREKHIFNIGKSRILSGKYIMKRLME</sequence>
<keyword evidence="4 9" id="KW-0812">Transmembrane</keyword>
<dbReference type="Pfam" id="PF02096">
    <property type="entry name" value="60KD_IMP"/>
    <property type="match status" value="1"/>
</dbReference>
<dbReference type="Pfam" id="PF04464">
    <property type="entry name" value="Glyphos_transf"/>
    <property type="match status" value="1"/>
</dbReference>
<dbReference type="GO" id="GO:0005886">
    <property type="term" value="C:plasma membrane"/>
    <property type="evidence" value="ECO:0007669"/>
    <property type="project" value="UniProtKB-SubCell"/>
</dbReference>
<dbReference type="Gene3D" id="3.40.50.12580">
    <property type="match status" value="1"/>
</dbReference>
<proteinExistence type="inferred from homology"/>
<evidence type="ECO:0000256" key="8">
    <source>
        <dbReference type="ARBA" id="ARBA00023186"/>
    </source>
</evidence>
<name>A0A8I0DS53_9FIRM</name>
<dbReference type="GO" id="GO:0047355">
    <property type="term" value="F:CDP-glycerol glycerophosphotransferase activity"/>
    <property type="evidence" value="ECO:0007669"/>
    <property type="project" value="InterPro"/>
</dbReference>
<evidence type="ECO:0000256" key="1">
    <source>
        <dbReference type="ARBA" id="ARBA00004651"/>
    </source>
</evidence>
<dbReference type="GO" id="GO:0032977">
    <property type="term" value="F:membrane insertase activity"/>
    <property type="evidence" value="ECO:0007669"/>
    <property type="project" value="InterPro"/>
</dbReference>
<dbReference type="SUPFAM" id="SSF53756">
    <property type="entry name" value="UDP-Glycosyltransferase/glycogen phosphorylase"/>
    <property type="match status" value="1"/>
</dbReference>
<dbReference type="InterPro" id="IPR043148">
    <property type="entry name" value="TagF_C"/>
</dbReference>
<evidence type="ECO:0000256" key="4">
    <source>
        <dbReference type="ARBA" id="ARBA00022692"/>
    </source>
</evidence>
<dbReference type="GO" id="GO:0015031">
    <property type="term" value="P:protein transport"/>
    <property type="evidence" value="ECO:0007669"/>
    <property type="project" value="UniProtKB-KW"/>
</dbReference>
<evidence type="ECO:0000313" key="13">
    <source>
        <dbReference type="Proteomes" id="UP000615234"/>
    </source>
</evidence>
<comment type="subcellular location">
    <subcellularLocation>
        <location evidence="1">Cell membrane</location>
        <topology evidence="1">Multi-pass membrane protein</topology>
    </subcellularLocation>
    <subcellularLocation>
        <location evidence="9">Membrane</location>
        <topology evidence="9">Multi-pass membrane protein</topology>
    </subcellularLocation>
</comment>
<dbReference type="InterPro" id="IPR047196">
    <property type="entry name" value="YidC_ALB_C"/>
</dbReference>
<keyword evidence="6 10" id="KW-1133">Transmembrane helix</keyword>
<evidence type="ECO:0000256" key="2">
    <source>
        <dbReference type="ARBA" id="ARBA00022448"/>
    </source>
</evidence>
<comment type="similarity">
    <text evidence="9">Belongs to the OXA1/ALB3/YidC family.</text>
</comment>
<dbReference type="NCBIfam" id="TIGR03592">
    <property type="entry name" value="yidC_oxa1_cterm"/>
    <property type="match status" value="1"/>
</dbReference>
<evidence type="ECO:0000313" key="12">
    <source>
        <dbReference type="EMBL" id="MBC5662768.1"/>
    </source>
</evidence>
<protein>
    <submittedName>
        <fullName evidence="12">Membrane protein insertase YidC</fullName>
    </submittedName>
</protein>
<accession>A0A8I0DS53</accession>
<comment type="caution">
    <text evidence="12">The sequence shown here is derived from an EMBL/GenBank/DDBJ whole genome shotgun (WGS) entry which is preliminary data.</text>
</comment>
<dbReference type="AlphaFoldDB" id="A0A8I0DS53"/>
<dbReference type="Proteomes" id="UP000615234">
    <property type="component" value="Unassembled WGS sequence"/>
</dbReference>